<gene>
    <name evidence="2" type="primary">Acey_s0122.g1076</name>
    <name evidence="2" type="ORF">Y032_0122g1076</name>
</gene>
<dbReference type="SUPFAM" id="SSF53383">
    <property type="entry name" value="PLP-dependent transferases"/>
    <property type="match status" value="1"/>
</dbReference>
<dbReference type="Gene3D" id="3.40.640.10">
    <property type="entry name" value="Type I PLP-dependent aspartate aminotransferase-like (Major domain)"/>
    <property type="match status" value="1"/>
</dbReference>
<dbReference type="GO" id="GO:0043545">
    <property type="term" value="P:molybdopterin cofactor metabolic process"/>
    <property type="evidence" value="ECO:0007669"/>
    <property type="project" value="TreeGrafter"/>
</dbReference>
<organism evidence="2 3">
    <name type="scientific">Ancylostoma ceylanicum</name>
    <dbReference type="NCBI Taxonomy" id="53326"/>
    <lineage>
        <taxon>Eukaryota</taxon>
        <taxon>Metazoa</taxon>
        <taxon>Ecdysozoa</taxon>
        <taxon>Nematoda</taxon>
        <taxon>Chromadorea</taxon>
        <taxon>Rhabditida</taxon>
        <taxon>Rhabditina</taxon>
        <taxon>Rhabditomorpha</taxon>
        <taxon>Strongyloidea</taxon>
        <taxon>Ancylostomatidae</taxon>
        <taxon>Ancylostomatinae</taxon>
        <taxon>Ancylostoma</taxon>
    </lineage>
</organism>
<sequence>MSQNTLEKNLGLAEIHYVFQKLERWVILCPWVAAGYRSRRLRLKMSMGACCVHGGRFASFFFFMVLEHFDVTNEQYAVVFTANATHALQLVADCFIFGENTSPALGIGSVAQHAGPTFAYMRDSHNSVVGMREIVKERVNNILCLDNIEDQLLAQNGDCRGPAATEHGLFAMTAMSNFCGRKYDLSVVEHLQQRGWSICLDAASLVSSSPLSLAEVRPHFVAISFYKMFGYPTGLGALLIRRMLRIV</sequence>
<dbReference type="Proteomes" id="UP000024635">
    <property type="component" value="Unassembled WGS sequence"/>
</dbReference>
<evidence type="ECO:0000259" key="1">
    <source>
        <dbReference type="Pfam" id="PF00266"/>
    </source>
</evidence>
<evidence type="ECO:0000313" key="2">
    <source>
        <dbReference type="EMBL" id="EYB99487.1"/>
    </source>
</evidence>
<dbReference type="STRING" id="53326.A0A016T9Z0"/>
<dbReference type="AlphaFoldDB" id="A0A016T9Z0"/>
<proteinExistence type="predicted"/>
<dbReference type="InterPro" id="IPR015421">
    <property type="entry name" value="PyrdxlP-dep_Trfase_major"/>
</dbReference>
<dbReference type="Pfam" id="PF00266">
    <property type="entry name" value="Aminotran_5"/>
    <property type="match status" value="1"/>
</dbReference>
<dbReference type="InterPro" id="IPR015424">
    <property type="entry name" value="PyrdxlP-dep_Trfase"/>
</dbReference>
<keyword evidence="3" id="KW-1185">Reference proteome</keyword>
<feature type="domain" description="Aminotransferase class V" evidence="1">
    <location>
        <begin position="73"/>
        <end position="244"/>
    </location>
</feature>
<evidence type="ECO:0000313" key="3">
    <source>
        <dbReference type="Proteomes" id="UP000024635"/>
    </source>
</evidence>
<dbReference type="EMBL" id="JARK01001458">
    <property type="protein sequence ID" value="EYB99487.1"/>
    <property type="molecule type" value="Genomic_DNA"/>
</dbReference>
<reference evidence="3" key="1">
    <citation type="journal article" date="2015" name="Nat. Genet.">
        <title>The genome and transcriptome of the zoonotic hookworm Ancylostoma ceylanicum identify infection-specific gene families.</title>
        <authorList>
            <person name="Schwarz E.M."/>
            <person name="Hu Y."/>
            <person name="Antoshechkin I."/>
            <person name="Miller M.M."/>
            <person name="Sternberg P.W."/>
            <person name="Aroian R.V."/>
        </authorList>
    </citation>
    <scope>NUCLEOTIDE SEQUENCE</scope>
    <source>
        <strain evidence="3">HY135</strain>
    </source>
</reference>
<dbReference type="PANTHER" id="PTHR14237">
    <property type="entry name" value="MOLYBDOPTERIN COFACTOR SULFURASE MOSC"/>
    <property type="match status" value="1"/>
</dbReference>
<dbReference type="OrthoDB" id="420046at2759"/>
<name>A0A016T9Z0_9BILA</name>
<comment type="caution">
    <text evidence="2">The sequence shown here is derived from an EMBL/GenBank/DDBJ whole genome shotgun (WGS) entry which is preliminary data.</text>
</comment>
<protein>
    <recommendedName>
        <fullName evidence="1">Aminotransferase class V domain-containing protein</fullName>
    </recommendedName>
</protein>
<accession>A0A016T9Z0</accession>
<dbReference type="InterPro" id="IPR000192">
    <property type="entry name" value="Aminotrans_V_dom"/>
</dbReference>
<dbReference type="PANTHER" id="PTHR14237:SF80">
    <property type="entry name" value="MOLYBDENUM COFACTOR SULFURASE"/>
    <property type="match status" value="1"/>
</dbReference>
<dbReference type="GO" id="GO:0008265">
    <property type="term" value="F:molybdenum cofactor sulfurtransferase activity"/>
    <property type="evidence" value="ECO:0007669"/>
    <property type="project" value="TreeGrafter"/>
</dbReference>